<keyword evidence="3" id="KW-0819">tRNA processing</keyword>
<feature type="domain" description="Pus10-like C-terminal" evidence="9">
    <location>
        <begin position="253"/>
        <end position="501"/>
    </location>
</feature>
<evidence type="ECO:0000256" key="7">
    <source>
        <dbReference type="ARBA" id="ARBA00083669"/>
    </source>
</evidence>
<dbReference type="GO" id="GO:0003723">
    <property type="term" value="F:RNA binding"/>
    <property type="evidence" value="ECO:0007669"/>
    <property type="project" value="InterPro"/>
</dbReference>
<dbReference type="GO" id="GO:0031119">
    <property type="term" value="P:tRNA pseudouridine synthesis"/>
    <property type="evidence" value="ECO:0007669"/>
    <property type="project" value="UniProtKB-ARBA"/>
</dbReference>
<proteinExistence type="inferred from homology"/>
<dbReference type="RefSeq" id="XP_024936645.1">
    <property type="nucleotide sequence ID" value="XM_025080877.1"/>
</dbReference>
<evidence type="ECO:0000256" key="5">
    <source>
        <dbReference type="ARBA" id="ARBA00075270"/>
    </source>
</evidence>
<evidence type="ECO:0000256" key="4">
    <source>
        <dbReference type="ARBA" id="ARBA00023235"/>
    </source>
</evidence>
<dbReference type="Gene3D" id="3.30.70.2510">
    <property type="match status" value="1"/>
</dbReference>
<dbReference type="GeneID" id="107263486"/>
<reference evidence="11 12" key="1">
    <citation type="submission" date="2025-04" db="UniProtKB">
        <authorList>
            <consortium name="RefSeq"/>
        </authorList>
    </citation>
    <scope>IDENTIFICATION</scope>
</reference>
<keyword evidence="4" id="KW-0413">Isomerase</keyword>
<dbReference type="PANTHER" id="PTHR21568:SF0">
    <property type="entry name" value="TRNA PSEUDOURIDINE SYNTHASE PUS10"/>
    <property type="match status" value="1"/>
</dbReference>
<evidence type="ECO:0000256" key="1">
    <source>
        <dbReference type="ARBA" id="ARBA00009652"/>
    </source>
</evidence>
<evidence type="ECO:0000259" key="8">
    <source>
        <dbReference type="Pfam" id="PF21237"/>
    </source>
</evidence>
<evidence type="ECO:0000313" key="11">
    <source>
        <dbReference type="RefSeq" id="XP_015586236.1"/>
    </source>
</evidence>
<evidence type="ECO:0000256" key="3">
    <source>
        <dbReference type="ARBA" id="ARBA00022694"/>
    </source>
</evidence>
<accession>A0AAJ7RA05</accession>
<dbReference type="SUPFAM" id="SSF55120">
    <property type="entry name" value="Pseudouridine synthase"/>
    <property type="match status" value="1"/>
</dbReference>
<evidence type="ECO:0000313" key="12">
    <source>
        <dbReference type="RefSeq" id="XP_024936645.1"/>
    </source>
</evidence>
<dbReference type="InterPro" id="IPR020103">
    <property type="entry name" value="PsdUridine_synth_cat_dom_sf"/>
</dbReference>
<evidence type="ECO:0000256" key="2">
    <source>
        <dbReference type="ARBA" id="ARBA00012787"/>
    </source>
</evidence>
<dbReference type="GO" id="GO:0160148">
    <property type="term" value="F:tRNA pseudouridine(55) synthase activity"/>
    <property type="evidence" value="ECO:0007669"/>
    <property type="project" value="UniProtKB-EC"/>
</dbReference>
<dbReference type="Proteomes" id="UP000694920">
    <property type="component" value="Unplaced"/>
</dbReference>
<dbReference type="RefSeq" id="XP_015586236.1">
    <property type="nucleotide sequence ID" value="XM_015730750.2"/>
</dbReference>
<evidence type="ECO:0000256" key="6">
    <source>
        <dbReference type="ARBA" id="ARBA00079393"/>
    </source>
</evidence>
<dbReference type="InterPro" id="IPR039894">
    <property type="entry name" value="Pus10-like"/>
</dbReference>
<evidence type="ECO:0000259" key="9">
    <source>
        <dbReference type="Pfam" id="PF21238"/>
    </source>
</evidence>
<protein>
    <recommendedName>
        <fullName evidence="2">tRNA pseudouridine(55) synthase</fullName>
        <ecNumber evidence="2">5.4.99.25</ecNumber>
    </recommendedName>
    <alternativeName>
        <fullName evidence="7">tRNA pseudouridine 55 synthase</fullName>
    </alternativeName>
    <alternativeName>
        <fullName evidence="5">tRNA pseudouridylate synthase</fullName>
    </alternativeName>
    <alternativeName>
        <fullName evidence="6">tRNA-uridine isomerase</fullName>
    </alternativeName>
</protein>
<feature type="domain" description="Pus10 N-terminal eukaryotes" evidence="8">
    <location>
        <begin position="63"/>
        <end position="247"/>
    </location>
</feature>
<organism evidence="10 12">
    <name type="scientific">Cephus cinctus</name>
    <name type="common">Wheat stem sawfly</name>
    <dbReference type="NCBI Taxonomy" id="211228"/>
    <lineage>
        <taxon>Eukaryota</taxon>
        <taxon>Metazoa</taxon>
        <taxon>Ecdysozoa</taxon>
        <taxon>Arthropoda</taxon>
        <taxon>Hexapoda</taxon>
        <taxon>Insecta</taxon>
        <taxon>Pterygota</taxon>
        <taxon>Neoptera</taxon>
        <taxon>Endopterygota</taxon>
        <taxon>Hymenoptera</taxon>
        <taxon>Cephoidea</taxon>
        <taxon>Cephidae</taxon>
        <taxon>Cephus</taxon>
    </lineage>
</organism>
<dbReference type="InterPro" id="IPR048742">
    <property type="entry name" value="Pus10_N_euk"/>
</dbReference>
<keyword evidence="10" id="KW-1185">Reference proteome</keyword>
<dbReference type="Pfam" id="PF21237">
    <property type="entry name" value="Pus10_N_euk"/>
    <property type="match status" value="1"/>
</dbReference>
<dbReference type="AlphaFoldDB" id="A0AAJ7RA05"/>
<comment type="similarity">
    <text evidence="1">Belongs to the pseudouridine synthase Pus10 family.</text>
</comment>
<dbReference type="PANTHER" id="PTHR21568">
    <property type="entry name" value="TRNA PSEUDOURIDINE SYNTHASE PUS10"/>
    <property type="match status" value="1"/>
</dbReference>
<dbReference type="Gene3D" id="3.30.70.3190">
    <property type="match status" value="1"/>
</dbReference>
<sequence length="506" mass="57243">MNAIASEKDQEVYNFLNKIGCCPRCCLRFVGIRTPEYYQNVISTLKHLGYINENESVIQELPCVICLGILQDSITDIAVEKVVSEVKKEDHDCPTFTCALTIPIAVQLRERSVQICLGHEFGLSESSLSSLKLRVQSVKDIWKYTAIPLIERATGKHADSVTINASFIIDIFFTYSNDENECKLLLNLCGKTFHLRAVQKRKYSDGVYSRKSVEAAMLTKSDEEFSKHFISPPSLPSRFVVVEKAICNHISIYIGGRYNKFSRDLSQTPWFINGEKKVGTSVQELLCEKIVEFVRADSIKFLSSGREDVDVRTLHSGRPFAIELINPKVTNITTTNLSDLVAKINESTDLVKIDSELKILNKMDLKKLKEGEDSKTKLYRALCICHETPKNPLDSLNNVRNLKIIQKTPVRVLHRRPLTPRTRTIHAMQARWLKAVELENIMSRCKVPNSKDSSLFILDVKTQAGTYVKEFVHGDFGRTKPSICDLLGVDIDIVALDVTSINLEWP</sequence>
<dbReference type="FunFam" id="3.30.70.3190:FF:000001">
    <property type="entry name" value="tRNA pseudouridine synthase Pus10"/>
    <property type="match status" value="1"/>
</dbReference>
<dbReference type="FunFam" id="3.30.70.2510:FF:000001">
    <property type="entry name" value="tRNA pseudouridine synthase Pus10"/>
    <property type="match status" value="1"/>
</dbReference>
<name>A0AAJ7RA05_CEPCN</name>
<dbReference type="EC" id="5.4.99.25" evidence="2"/>
<evidence type="ECO:0000313" key="10">
    <source>
        <dbReference type="Proteomes" id="UP000694920"/>
    </source>
</evidence>
<gene>
    <name evidence="11 12" type="primary">LOC107263486</name>
</gene>
<dbReference type="Pfam" id="PF21238">
    <property type="entry name" value="Pus10_C"/>
    <property type="match status" value="1"/>
</dbReference>
<dbReference type="Gene3D" id="1.10.10.2050">
    <property type="match status" value="1"/>
</dbReference>
<dbReference type="CTD" id="136029984"/>
<dbReference type="InterPro" id="IPR048741">
    <property type="entry name" value="Pus10-like_C"/>
</dbReference>